<keyword evidence="3 7" id="KW-0489">Methyltransferase</keyword>
<gene>
    <name evidence="9" type="ORF">KFL_000260150</name>
</gene>
<evidence type="ECO:0000256" key="5">
    <source>
        <dbReference type="ARBA" id="ARBA00023128"/>
    </source>
</evidence>
<dbReference type="SUPFAM" id="SSF53335">
    <property type="entry name" value="S-adenosyl-L-methionine-dependent methyltransferases"/>
    <property type="match status" value="1"/>
</dbReference>
<evidence type="ECO:0000256" key="6">
    <source>
        <dbReference type="ARBA" id="ARBA00048612"/>
    </source>
</evidence>
<dbReference type="STRING" id="105231.A0A1Y1HPR6"/>
<comment type="catalytic activity">
    <reaction evidence="6 7">
        <text>L-arginyl-[protein] + 2 S-adenosyl-L-methionine = N(omega),N(omega)'-dimethyl-L-arginyl-[protein] + 2 S-adenosyl-L-homocysteine + 2 H(+)</text>
        <dbReference type="Rhea" id="RHEA:48108"/>
        <dbReference type="Rhea" id="RHEA-COMP:10532"/>
        <dbReference type="Rhea" id="RHEA-COMP:11992"/>
        <dbReference type="ChEBI" id="CHEBI:15378"/>
        <dbReference type="ChEBI" id="CHEBI:29965"/>
        <dbReference type="ChEBI" id="CHEBI:57856"/>
        <dbReference type="ChEBI" id="CHEBI:59789"/>
        <dbReference type="ChEBI" id="CHEBI:88221"/>
        <dbReference type="EC" id="2.1.1.320"/>
    </reaction>
</comment>
<evidence type="ECO:0000256" key="7">
    <source>
        <dbReference type="RuleBase" id="RU364114"/>
    </source>
</evidence>
<evidence type="ECO:0000313" key="9">
    <source>
        <dbReference type="EMBL" id="GAQ79199.1"/>
    </source>
</evidence>
<dbReference type="GO" id="GO:0032259">
    <property type="term" value="P:methylation"/>
    <property type="evidence" value="ECO:0007669"/>
    <property type="project" value="UniProtKB-KW"/>
</dbReference>
<organism evidence="9 10">
    <name type="scientific">Klebsormidium nitens</name>
    <name type="common">Green alga</name>
    <name type="synonym">Ulothrix nitens</name>
    <dbReference type="NCBI Taxonomy" id="105231"/>
    <lineage>
        <taxon>Eukaryota</taxon>
        <taxon>Viridiplantae</taxon>
        <taxon>Streptophyta</taxon>
        <taxon>Klebsormidiophyceae</taxon>
        <taxon>Klebsormidiales</taxon>
        <taxon>Klebsormidiaceae</taxon>
        <taxon>Klebsormidium</taxon>
    </lineage>
</organism>
<keyword evidence="10" id="KW-1185">Reference proteome</keyword>
<evidence type="ECO:0000313" key="10">
    <source>
        <dbReference type="Proteomes" id="UP000054558"/>
    </source>
</evidence>
<protein>
    <recommendedName>
        <fullName evidence="7">Protein arginine methyltransferase NDUFAF7</fullName>
        <ecNumber evidence="7">2.1.1.320</ecNumber>
    </recommendedName>
</protein>
<comment type="function">
    <text evidence="7">Arginine methyltransferase involved in the assembly or stability of mitochondrial NADH:ubiquinone oxidoreductase complex (complex I).</text>
</comment>
<dbReference type="OrthoDB" id="17415at2759"/>
<dbReference type="InterPro" id="IPR038375">
    <property type="entry name" value="NDUFAF7_sf"/>
</dbReference>
<proteinExistence type="inferred from homology"/>
<evidence type="ECO:0000256" key="1">
    <source>
        <dbReference type="ARBA" id="ARBA00004173"/>
    </source>
</evidence>
<dbReference type="OMA" id="ECRNATE"/>
<dbReference type="GO" id="GO:0005739">
    <property type="term" value="C:mitochondrion"/>
    <property type="evidence" value="ECO:0007669"/>
    <property type="project" value="UniProtKB-SubCell"/>
</dbReference>
<keyword evidence="4 7" id="KW-0808">Transferase</keyword>
<comment type="similarity">
    <text evidence="2 7">Belongs to the NDUFAF7 family.</text>
</comment>
<accession>A0A1Y1HPR6</accession>
<dbReference type="Gene3D" id="3.40.50.12710">
    <property type="match status" value="1"/>
</dbReference>
<dbReference type="Pfam" id="PF02636">
    <property type="entry name" value="Methyltransf_28"/>
    <property type="match status" value="1"/>
</dbReference>
<dbReference type="PANTHER" id="PTHR12049">
    <property type="entry name" value="PROTEIN ARGININE METHYLTRANSFERASE NDUFAF7, MITOCHONDRIAL"/>
    <property type="match status" value="1"/>
</dbReference>
<dbReference type="EMBL" id="DF236975">
    <property type="protein sequence ID" value="GAQ79199.1"/>
    <property type="molecule type" value="Genomic_DNA"/>
</dbReference>
<evidence type="ECO:0000256" key="4">
    <source>
        <dbReference type="ARBA" id="ARBA00022679"/>
    </source>
</evidence>
<dbReference type="AlphaFoldDB" id="A0A1Y1HPR6"/>
<dbReference type="GO" id="GO:0035243">
    <property type="term" value="F:protein-arginine omega-N symmetric methyltransferase activity"/>
    <property type="evidence" value="ECO:0007669"/>
    <property type="project" value="UniProtKB-EC"/>
</dbReference>
<sequence>MHYTSIEISESLAAEQRKTVHAKRQHQSKFKVEVRNAADVAAWGPPSDEPCFVIMLEVLDNLPHDRVFRSSRHDPWLQTMVTSSQPGLTSATPSPDSSIPPSEVQDPSSSPLQFRELLAPVRDPLIRRCLAALEPGGSEAGPLSGTEPPDGTEPVKANVTGLLALAREFFGSLAEPPEGLEVLWLPTGALQLLETLYAARPNMCLVAADFDALPDVRIEGRNAPLVASKADGVTQDQSTYLVQPGIADIFFPTDFDVLHRLNLAAAHWSKAGHVPSANSASTRAFMEQFGDVKRTRTRTGFNPLLEDYLNTKIFVSQPGTRFDGS</sequence>
<dbReference type="InterPro" id="IPR003788">
    <property type="entry name" value="NDUFAF7"/>
</dbReference>
<reference evidence="9 10" key="1">
    <citation type="journal article" date="2014" name="Nat. Commun.">
        <title>Klebsormidium flaccidum genome reveals primary factors for plant terrestrial adaptation.</title>
        <authorList>
            <person name="Hori K."/>
            <person name="Maruyama F."/>
            <person name="Fujisawa T."/>
            <person name="Togashi T."/>
            <person name="Yamamoto N."/>
            <person name="Seo M."/>
            <person name="Sato S."/>
            <person name="Yamada T."/>
            <person name="Mori H."/>
            <person name="Tajima N."/>
            <person name="Moriyama T."/>
            <person name="Ikeuchi M."/>
            <person name="Watanabe M."/>
            <person name="Wada H."/>
            <person name="Kobayashi K."/>
            <person name="Saito M."/>
            <person name="Masuda T."/>
            <person name="Sasaki-Sekimoto Y."/>
            <person name="Mashiguchi K."/>
            <person name="Awai K."/>
            <person name="Shimojima M."/>
            <person name="Masuda S."/>
            <person name="Iwai M."/>
            <person name="Nobusawa T."/>
            <person name="Narise T."/>
            <person name="Kondo S."/>
            <person name="Saito H."/>
            <person name="Sato R."/>
            <person name="Murakawa M."/>
            <person name="Ihara Y."/>
            <person name="Oshima-Yamada Y."/>
            <person name="Ohtaka K."/>
            <person name="Satoh M."/>
            <person name="Sonobe K."/>
            <person name="Ishii M."/>
            <person name="Ohtani R."/>
            <person name="Kanamori-Sato M."/>
            <person name="Honoki R."/>
            <person name="Miyazaki D."/>
            <person name="Mochizuki H."/>
            <person name="Umetsu J."/>
            <person name="Higashi K."/>
            <person name="Shibata D."/>
            <person name="Kamiya Y."/>
            <person name="Sato N."/>
            <person name="Nakamura Y."/>
            <person name="Tabata S."/>
            <person name="Ida S."/>
            <person name="Kurokawa K."/>
            <person name="Ohta H."/>
        </authorList>
    </citation>
    <scope>NUCLEOTIDE SEQUENCE [LARGE SCALE GENOMIC DNA]</scope>
    <source>
        <strain evidence="9 10">NIES-2285</strain>
    </source>
</reference>
<comment type="subcellular location">
    <subcellularLocation>
        <location evidence="1 7">Mitochondrion</location>
    </subcellularLocation>
</comment>
<dbReference type="InterPro" id="IPR029063">
    <property type="entry name" value="SAM-dependent_MTases_sf"/>
</dbReference>
<feature type="region of interest" description="Disordered" evidence="8">
    <location>
        <begin position="83"/>
        <end position="111"/>
    </location>
</feature>
<evidence type="ECO:0000256" key="8">
    <source>
        <dbReference type="SAM" id="MobiDB-lite"/>
    </source>
</evidence>
<dbReference type="PANTHER" id="PTHR12049:SF5">
    <property type="entry name" value="PROTEIN ARGININE METHYLTRANSFERASE NDUFAF7 HOMOLOG, MITOCHONDRIAL"/>
    <property type="match status" value="1"/>
</dbReference>
<evidence type="ECO:0000256" key="3">
    <source>
        <dbReference type="ARBA" id="ARBA00022603"/>
    </source>
</evidence>
<dbReference type="EC" id="2.1.1.320" evidence="7"/>
<name>A0A1Y1HPR6_KLENI</name>
<evidence type="ECO:0000256" key="2">
    <source>
        <dbReference type="ARBA" id="ARBA00005891"/>
    </source>
</evidence>
<dbReference type="Proteomes" id="UP000054558">
    <property type="component" value="Unassembled WGS sequence"/>
</dbReference>
<keyword evidence="5 7" id="KW-0496">Mitochondrion</keyword>